<protein>
    <submittedName>
        <fullName evidence="2">Uncharacterized protein</fullName>
    </submittedName>
</protein>
<dbReference type="HOGENOM" id="CLU_2452582_0_0_0"/>
<keyword evidence="3" id="KW-1185">Reference proteome</keyword>
<dbReference type="Proteomes" id="UP000001025">
    <property type="component" value="Chromosome"/>
</dbReference>
<evidence type="ECO:0000313" key="3">
    <source>
        <dbReference type="Proteomes" id="UP000001025"/>
    </source>
</evidence>
<reference evidence="2 3" key="1">
    <citation type="journal article" date="2003" name="Proc. Natl. Acad. Sci. U.S.A.">
        <title>Complete genome sequence of the marine planctomycete Pirellula sp. strain 1.</title>
        <authorList>
            <person name="Gloeckner F.O."/>
            <person name="Kube M."/>
            <person name="Bauer M."/>
            <person name="Teeling H."/>
            <person name="Lombardot T."/>
            <person name="Ludwig W."/>
            <person name="Gade D."/>
            <person name="Beck A."/>
            <person name="Borzym K."/>
            <person name="Heitmann K."/>
            <person name="Rabus R."/>
            <person name="Schlesner H."/>
            <person name="Amann R."/>
            <person name="Reinhardt R."/>
        </authorList>
    </citation>
    <scope>NUCLEOTIDE SEQUENCE [LARGE SCALE GENOMIC DNA]</scope>
    <source>
        <strain evidence="3">DSM 10527 / NCIMB 13988 / SH1</strain>
    </source>
</reference>
<dbReference type="EnsemblBacteria" id="CAD71635">
    <property type="protein sequence ID" value="CAD71635"/>
    <property type="gene ID" value="RB534"/>
</dbReference>
<dbReference type="EMBL" id="BX294133">
    <property type="protein sequence ID" value="CAD71635.1"/>
    <property type="molecule type" value="Genomic_DNA"/>
</dbReference>
<proteinExistence type="predicted"/>
<organism evidence="2 3">
    <name type="scientific">Rhodopirellula baltica (strain DSM 10527 / NCIMB 13988 / SH1)</name>
    <dbReference type="NCBI Taxonomy" id="243090"/>
    <lineage>
        <taxon>Bacteria</taxon>
        <taxon>Pseudomonadati</taxon>
        <taxon>Planctomycetota</taxon>
        <taxon>Planctomycetia</taxon>
        <taxon>Pirellulales</taxon>
        <taxon>Pirellulaceae</taxon>
        <taxon>Rhodopirellula</taxon>
    </lineage>
</organism>
<accession>Q7UYK7</accession>
<dbReference type="KEGG" id="rba:RB534"/>
<evidence type="ECO:0000256" key="1">
    <source>
        <dbReference type="SAM" id="MobiDB-lite"/>
    </source>
</evidence>
<dbReference type="STRING" id="243090.RB534"/>
<gene>
    <name evidence="2" type="ordered locus">RB534</name>
</gene>
<dbReference type="InParanoid" id="Q7UYK7"/>
<dbReference type="AlphaFoldDB" id="Q7UYK7"/>
<sequence>MDVANCELGGETSRGDDASLCSKASAGVPCETWPTDTSWLDSQEFRCAHRSWIRQNSDVRDGDRPNSWRIRLRLMSKKLCHRLGMIWTW</sequence>
<name>Q7UYK7_RHOBA</name>
<evidence type="ECO:0000313" key="2">
    <source>
        <dbReference type="EMBL" id="CAD71635.1"/>
    </source>
</evidence>
<feature type="region of interest" description="Disordered" evidence="1">
    <location>
        <begin position="1"/>
        <end position="20"/>
    </location>
</feature>